<dbReference type="Proteomes" id="UP000231267">
    <property type="component" value="Unassembled WGS sequence"/>
</dbReference>
<keyword evidence="2" id="KW-0808">Transferase</keyword>
<dbReference type="InterPro" id="IPR043519">
    <property type="entry name" value="NT_sf"/>
</dbReference>
<proteinExistence type="predicted"/>
<feature type="domain" description="Polymerase beta nucleotidyltransferase" evidence="1">
    <location>
        <begin position="19"/>
        <end position="100"/>
    </location>
</feature>
<dbReference type="SUPFAM" id="SSF81301">
    <property type="entry name" value="Nucleotidyltransferase"/>
    <property type="match status" value="1"/>
</dbReference>
<evidence type="ECO:0000313" key="3">
    <source>
        <dbReference type="Proteomes" id="UP000231267"/>
    </source>
</evidence>
<accession>A0A2J0LRN6</accession>
<dbReference type="Gene3D" id="3.30.460.10">
    <property type="entry name" value="Beta Polymerase, domain 2"/>
    <property type="match status" value="1"/>
</dbReference>
<dbReference type="GO" id="GO:0016740">
    <property type="term" value="F:transferase activity"/>
    <property type="evidence" value="ECO:0007669"/>
    <property type="project" value="UniProtKB-KW"/>
</dbReference>
<dbReference type="PANTHER" id="PTHR43852">
    <property type="entry name" value="NUCLEOTIDYLTRANSFERASE"/>
    <property type="match status" value="1"/>
</dbReference>
<dbReference type="AlphaFoldDB" id="A0A2J0LRN6"/>
<organism evidence="2 3">
    <name type="scientific">Candidatus Taenaricola geysiri</name>
    <dbReference type="NCBI Taxonomy" id="1974752"/>
    <lineage>
        <taxon>Bacteria</taxon>
        <taxon>Pseudomonadati</taxon>
        <taxon>Candidatus Omnitrophota</taxon>
        <taxon>Candidatus Taenaricola</taxon>
    </lineage>
</organism>
<dbReference type="InterPro" id="IPR041633">
    <property type="entry name" value="Polbeta"/>
</dbReference>
<dbReference type="InterPro" id="IPR052930">
    <property type="entry name" value="TA_antitoxin_MntA"/>
</dbReference>
<dbReference type="PANTHER" id="PTHR43852:SF2">
    <property type="entry name" value="PROTEIN ADENYLYLTRANSFERASE MNTA"/>
    <property type="match status" value="1"/>
</dbReference>
<evidence type="ECO:0000259" key="1">
    <source>
        <dbReference type="Pfam" id="PF18765"/>
    </source>
</evidence>
<gene>
    <name evidence="2" type="ORF">COW11_02970</name>
</gene>
<name>A0A2J0LRN6_9BACT</name>
<dbReference type="EMBL" id="PFGP01000066">
    <property type="protein sequence ID" value="PIW66507.1"/>
    <property type="molecule type" value="Genomic_DNA"/>
</dbReference>
<evidence type="ECO:0000313" key="2">
    <source>
        <dbReference type="EMBL" id="PIW66507.1"/>
    </source>
</evidence>
<reference evidence="2 3" key="1">
    <citation type="submission" date="2017-09" db="EMBL/GenBank/DDBJ databases">
        <title>Depth-based differentiation of microbial function through sediment-hosted aquifers and enrichment of novel symbionts in the deep terrestrial subsurface.</title>
        <authorList>
            <person name="Probst A.J."/>
            <person name="Ladd B."/>
            <person name="Jarett J.K."/>
            <person name="Geller-Mcgrath D.E."/>
            <person name="Sieber C.M."/>
            <person name="Emerson J.B."/>
            <person name="Anantharaman K."/>
            <person name="Thomas B.C."/>
            <person name="Malmstrom R."/>
            <person name="Stieglmeier M."/>
            <person name="Klingl A."/>
            <person name="Woyke T."/>
            <person name="Ryan C.M."/>
            <person name="Banfield J.F."/>
        </authorList>
    </citation>
    <scope>NUCLEOTIDE SEQUENCE [LARGE SCALE GENOMIC DNA]</scope>
    <source>
        <strain evidence="2">CG12_big_fil_rev_8_21_14_0_65_43_15</strain>
    </source>
</reference>
<sequence>MEIAMKEKELIKRVWHFSNLLAKKYRLKKIYLFGSLAEGSFLKGSDVDIAIEGMGFEDYLKALAEHRQIRGTHLDILHLDFCKPQIRDDIFKKGKVLYEKE</sequence>
<dbReference type="Pfam" id="PF18765">
    <property type="entry name" value="Polbeta"/>
    <property type="match status" value="1"/>
</dbReference>
<dbReference type="CDD" id="cd05403">
    <property type="entry name" value="NT_KNTase_like"/>
    <property type="match status" value="1"/>
</dbReference>
<protein>
    <submittedName>
        <fullName evidence="2">Nucleotidyltransferase domain-containing protein</fullName>
    </submittedName>
</protein>
<comment type="caution">
    <text evidence="2">The sequence shown here is derived from an EMBL/GenBank/DDBJ whole genome shotgun (WGS) entry which is preliminary data.</text>
</comment>